<dbReference type="EMBL" id="JACCJC010000006">
    <property type="protein sequence ID" value="KAF6239204.1"/>
    <property type="molecule type" value="Genomic_DNA"/>
</dbReference>
<dbReference type="AlphaFoldDB" id="A0A8H6G2E2"/>
<dbReference type="RefSeq" id="XP_037168491.1">
    <property type="nucleotide sequence ID" value="XM_037304398.1"/>
</dbReference>
<dbReference type="GeneID" id="59284138"/>
<proteinExistence type="predicted"/>
<comment type="caution">
    <text evidence="1">The sequence shown here is derived from an EMBL/GenBank/DDBJ whole genome shotgun (WGS) entry which is preliminary data.</text>
</comment>
<organism evidence="1 2">
    <name type="scientific">Letharia columbiana</name>
    <dbReference type="NCBI Taxonomy" id="112416"/>
    <lineage>
        <taxon>Eukaryota</taxon>
        <taxon>Fungi</taxon>
        <taxon>Dikarya</taxon>
        <taxon>Ascomycota</taxon>
        <taxon>Pezizomycotina</taxon>
        <taxon>Lecanoromycetes</taxon>
        <taxon>OSLEUM clade</taxon>
        <taxon>Lecanoromycetidae</taxon>
        <taxon>Lecanorales</taxon>
        <taxon>Lecanorineae</taxon>
        <taxon>Parmeliaceae</taxon>
        <taxon>Letharia</taxon>
    </lineage>
</organism>
<evidence type="ECO:0000313" key="1">
    <source>
        <dbReference type="EMBL" id="KAF6239204.1"/>
    </source>
</evidence>
<protein>
    <submittedName>
        <fullName evidence="1">Uncharacterized protein</fullName>
    </submittedName>
</protein>
<accession>A0A8H6G2E2</accession>
<gene>
    <name evidence="1" type="ORF">HO173_002465</name>
</gene>
<keyword evidence="2" id="KW-1185">Reference proteome</keyword>
<evidence type="ECO:0000313" key="2">
    <source>
        <dbReference type="Proteomes" id="UP000578531"/>
    </source>
</evidence>
<name>A0A8H6G2E2_9LECA</name>
<reference evidence="1 2" key="1">
    <citation type="journal article" date="2020" name="Genomics">
        <title>Complete, high-quality genomes from long-read metagenomic sequencing of two wolf lichen thalli reveals enigmatic genome architecture.</title>
        <authorList>
            <person name="McKenzie S.K."/>
            <person name="Walston R.F."/>
            <person name="Allen J.L."/>
        </authorList>
    </citation>
    <scope>NUCLEOTIDE SEQUENCE [LARGE SCALE GENOMIC DNA]</scope>
    <source>
        <strain evidence="1">WasteWater2</strain>
    </source>
</reference>
<sequence length="91" mass="10013">MLEMKPIWDADQWKTIVSKRTGSSNCASIGPTPHILRTCKPIPREATPILYSGNVFQFYLGGGDGTSHPGYKGWNETPIDALNSSIFAIFL</sequence>
<dbReference type="Proteomes" id="UP000578531">
    <property type="component" value="Unassembled WGS sequence"/>
</dbReference>
<dbReference type="OrthoDB" id="2951834at2759"/>